<gene>
    <name evidence="3" type="ORF">BN860_00276g</name>
</gene>
<dbReference type="PANTHER" id="PTHR34814:SF1">
    <property type="entry name" value="NITROSOGUANIDINE RESISTANCE PROTEIN SNG1"/>
    <property type="match status" value="1"/>
</dbReference>
<dbReference type="EMBL" id="HG316455">
    <property type="protein sequence ID" value="CDF88012.1"/>
    <property type="molecule type" value="Genomic_DNA"/>
</dbReference>
<dbReference type="InterPro" id="IPR022703">
    <property type="entry name" value="DUF3533"/>
</dbReference>
<dbReference type="Pfam" id="PF12051">
    <property type="entry name" value="DUF3533"/>
    <property type="match status" value="1"/>
</dbReference>
<organism evidence="3 4">
    <name type="scientific">Zygosaccharomyces bailii (strain CLIB 213 / ATCC 58445 / CBS 680 / BCRC 21525 / NBRC 1098 / NCYC 1416 / NRRL Y-2227)</name>
    <dbReference type="NCBI Taxonomy" id="1333698"/>
    <lineage>
        <taxon>Eukaryota</taxon>
        <taxon>Fungi</taxon>
        <taxon>Dikarya</taxon>
        <taxon>Ascomycota</taxon>
        <taxon>Saccharomycotina</taxon>
        <taxon>Saccharomycetes</taxon>
        <taxon>Saccharomycetales</taxon>
        <taxon>Saccharomycetaceae</taxon>
        <taxon>Zygosaccharomyces</taxon>
    </lineage>
</organism>
<name>A0A8J2WVS6_ZYGB2</name>
<dbReference type="InterPro" id="IPR053001">
    <property type="entry name" value="MNNG_permease-like"/>
</dbReference>
<dbReference type="GO" id="GO:0016020">
    <property type="term" value="C:membrane"/>
    <property type="evidence" value="ECO:0007669"/>
    <property type="project" value="TreeGrafter"/>
</dbReference>
<keyword evidence="1" id="KW-1133">Transmembrane helix</keyword>
<evidence type="ECO:0000259" key="2">
    <source>
        <dbReference type="Pfam" id="PF12051"/>
    </source>
</evidence>
<sequence length="519" mass="59237">MSVTREERQFNEDCIQDPAKGIGNSVRAEALSISESRNYCDNGEETSDNHTGSLSAYEAENTMAKLSSIPIANGKPSNQNDIIPLNRAKTRFMSPKLRKQRKKVLFRFVLTNVTLAAFVLSVLSIYWGAEYRESHFIHKVNILTVIQDESSSVSPTLVENLPSIIEGLPCTWHIYNASEYQKQRKINATEINSEVIRQIYREKYWMALDVKPNATDYFYSSLTNSSVEPFNFTKYFQVVYETGREPLNMKPTILPHMQSLETLYQNYISTKYLPNMLSNINGSVVPKNIIGASKVNFDYMDYRPWTNPTVQSPLQVGMIYCLILTFFQIGFYGPLHKEMAQLLKPRSMIVYRICISFGTYFILSLFFCTISAMFQVDFKAAFGRGGFVVYWMSTWLLMTALGGANENVASLAIAFCPQYMGCWLMFWIISNIAPSFYPMVIHSSFYRYGYMMPIHNALDIYKVIFLNTSKHTLGRNYGILCAWVGVNTSLFPFVMMIVGKKMEKVAKASAAAQKERGKE</sequence>
<feature type="transmembrane region" description="Helical" evidence="1">
    <location>
        <begin position="104"/>
        <end position="129"/>
    </location>
</feature>
<proteinExistence type="predicted"/>
<feature type="transmembrane region" description="Helical" evidence="1">
    <location>
        <begin position="477"/>
        <end position="498"/>
    </location>
</feature>
<dbReference type="AlphaFoldDB" id="A0A8J2WVS6"/>
<dbReference type="Proteomes" id="UP000019375">
    <property type="component" value="Unassembled WGS sequence"/>
</dbReference>
<evidence type="ECO:0000313" key="3">
    <source>
        <dbReference type="EMBL" id="CDF88012.1"/>
    </source>
</evidence>
<evidence type="ECO:0000313" key="4">
    <source>
        <dbReference type="Proteomes" id="UP000019375"/>
    </source>
</evidence>
<evidence type="ECO:0000256" key="1">
    <source>
        <dbReference type="SAM" id="Phobius"/>
    </source>
</evidence>
<dbReference type="OrthoDB" id="2140105at2759"/>
<feature type="domain" description="DUF3533" evidence="2">
    <location>
        <begin position="112"/>
        <end position="488"/>
    </location>
</feature>
<protein>
    <submittedName>
        <fullName evidence="3">BN860_00276g1_1</fullName>
    </submittedName>
</protein>
<feature type="transmembrane region" description="Helical" evidence="1">
    <location>
        <begin position="314"/>
        <end position="332"/>
    </location>
</feature>
<keyword evidence="4" id="KW-1185">Reference proteome</keyword>
<accession>A0A8J2WVS6</accession>
<feature type="transmembrane region" description="Helical" evidence="1">
    <location>
        <begin position="380"/>
        <end position="401"/>
    </location>
</feature>
<reference evidence="4" key="1">
    <citation type="journal article" date="2013" name="Genome Announc.">
        <title>Genome sequence of the food spoilage yeast Zygosaccharomyces bailii CLIB 213(T).</title>
        <authorList>
            <person name="Galeote V."/>
            <person name="Bigey F."/>
            <person name="Devillers H."/>
            <person name="Neuveglise C."/>
            <person name="Dequin S."/>
        </authorList>
    </citation>
    <scope>NUCLEOTIDE SEQUENCE [LARGE SCALE GENOMIC DNA]</scope>
    <source>
        <strain evidence="4">CLIB 213 / ATCC 58445 / CBS 680 / CCRC 21525 / NBRC 1098 / NCYC 1416 / NRRL Y-2227</strain>
    </source>
</reference>
<keyword evidence="1" id="KW-0472">Membrane</keyword>
<feature type="transmembrane region" description="Helical" evidence="1">
    <location>
        <begin position="353"/>
        <end position="374"/>
    </location>
</feature>
<dbReference type="PANTHER" id="PTHR34814">
    <property type="entry name" value="NITROSOGUANIDINE RESISTANCE PROTEIN SNG1"/>
    <property type="match status" value="1"/>
</dbReference>
<keyword evidence="1" id="KW-0812">Transmembrane</keyword>